<dbReference type="InterPro" id="IPR010319">
    <property type="entry name" value="Transglutaminase-like_Cys_pept"/>
</dbReference>
<name>A0A0F9C2N3_9ZZZZ</name>
<dbReference type="Gene3D" id="3.10.620.30">
    <property type="match status" value="1"/>
</dbReference>
<sequence>MTLPPIEPMVELLGPLTHIPTGPQIAPPPQWFNFGERNPDQVDIAELQVTKSLKDVFDDLRYINQAINRLGYKADITDNWNAYVKSEMEFDKLVSFDCDDATLTKRRMLAHGGGMELGAMRPTYCQVPSAQYGASWQDHMVLLVFAKEGTIVLDNIIPWIYRWDDCPYKWVGFASTKYLWRLCGRKWAKREVVDARPEVVEMDIVHPSLKDPVGEELDT</sequence>
<organism evidence="1">
    <name type="scientific">marine sediment metagenome</name>
    <dbReference type="NCBI Taxonomy" id="412755"/>
    <lineage>
        <taxon>unclassified sequences</taxon>
        <taxon>metagenomes</taxon>
        <taxon>ecological metagenomes</taxon>
    </lineage>
</organism>
<evidence type="ECO:0000313" key="1">
    <source>
        <dbReference type="EMBL" id="KKK90901.1"/>
    </source>
</evidence>
<dbReference type="AlphaFoldDB" id="A0A0F9C2N3"/>
<reference evidence="1" key="1">
    <citation type="journal article" date="2015" name="Nature">
        <title>Complex archaea that bridge the gap between prokaryotes and eukaryotes.</title>
        <authorList>
            <person name="Spang A."/>
            <person name="Saw J.H."/>
            <person name="Jorgensen S.L."/>
            <person name="Zaremba-Niedzwiedzka K."/>
            <person name="Martijn J."/>
            <person name="Lind A.E."/>
            <person name="van Eijk R."/>
            <person name="Schleper C."/>
            <person name="Guy L."/>
            <person name="Ettema T.J."/>
        </authorList>
    </citation>
    <scope>NUCLEOTIDE SEQUENCE</scope>
</reference>
<comment type="caution">
    <text evidence="1">The sequence shown here is derived from an EMBL/GenBank/DDBJ whole genome shotgun (WGS) entry which is preliminary data.</text>
</comment>
<accession>A0A0F9C2N3</accession>
<gene>
    <name evidence="1" type="ORF">LCGC14_2718340</name>
</gene>
<dbReference type="Pfam" id="PF06035">
    <property type="entry name" value="Peptidase_C93"/>
    <property type="match status" value="1"/>
</dbReference>
<protein>
    <submittedName>
        <fullName evidence="1">Uncharacterized protein</fullName>
    </submittedName>
</protein>
<dbReference type="EMBL" id="LAZR01048891">
    <property type="protein sequence ID" value="KKK90901.1"/>
    <property type="molecule type" value="Genomic_DNA"/>
</dbReference>
<proteinExistence type="predicted"/>